<gene>
    <name evidence="2" type="ORF">JRQ81_003383</name>
</gene>
<feature type="compositionally biased region" description="Polar residues" evidence="1">
    <location>
        <begin position="279"/>
        <end position="289"/>
    </location>
</feature>
<evidence type="ECO:0000313" key="2">
    <source>
        <dbReference type="EMBL" id="KAJ7317221.1"/>
    </source>
</evidence>
<feature type="compositionally biased region" description="Polar residues" evidence="1">
    <location>
        <begin position="335"/>
        <end position="346"/>
    </location>
</feature>
<feature type="compositionally biased region" description="Polar residues" evidence="1">
    <location>
        <begin position="226"/>
        <end position="237"/>
    </location>
</feature>
<evidence type="ECO:0000313" key="3">
    <source>
        <dbReference type="Proteomes" id="UP001142489"/>
    </source>
</evidence>
<dbReference type="EMBL" id="JAPFRF010000011">
    <property type="protein sequence ID" value="KAJ7317221.1"/>
    <property type="molecule type" value="Genomic_DNA"/>
</dbReference>
<proteinExistence type="predicted"/>
<dbReference type="AlphaFoldDB" id="A0A9Q1AX57"/>
<comment type="caution">
    <text evidence="2">The sequence shown here is derived from an EMBL/GenBank/DDBJ whole genome shotgun (WGS) entry which is preliminary data.</text>
</comment>
<feature type="compositionally biased region" description="Polar residues" evidence="1">
    <location>
        <begin position="187"/>
        <end position="197"/>
    </location>
</feature>
<protein>
    <submittedName>
        <fullName evidence="2">Uncharacterized protein</fullName>
    </submittedName>
</protein>
<organism evidence="2 3">
    <name type="scientific">Phrynocephalus forsythii</name>
    <dbReference type="NCBI Taxonomy" id="171643"/>
    <lineage>
        <taxon>Eukaryota</taxon>
        <taxon>Metazoa</taxon>
        <taxon>Chordata</taxon>
        <taxon>Craniata</taxon>
        <taxon>Vertebrata</taxon>
        <taxon>Euteleostomi</taxon>
        <taxon>Lepidosauria</taxon>
        <taxon>Squamata</taxon>
        <taxon>Bifurcata</taxon>
        <taxon>Unidentata</taxon>
        <taxon>Episquamata</taxon>
        <taxon>Toxicofera</taxon>
        <taxon>Iguania</taxon>
        <taxon>Acrodonta</taxon>
        <taxon>Agamidae</taxon>
        <taxon>Agaminae</taxon>
        <taxon>Phrynocephalus</taxon>
    </lineage>
</organism>
<dbReference type="Proteomes" id="UP001142489">
    <property type="component" value="Unassembled WGS sequence"/>
</dbReference>
<name>A0A9Q1AX57_9SAUR</name>
<evidence type="ECO:0000256" key="1">
    <source>
        <dbReference type="SAM" id="MobiDB-lite"/>
    </source>
</evidence>
<reference evidence="2" key="1">
    <citation type="journal article" date="2023" name="DNA Res.">
        <title>Chromosome-level genome assembly of Phrynocephalus forsythii using third-generation DNA sequencing and Hi-C analysis.</title>
        <authorList>
            <person name="Qi Y."/>
            <person name="Zhao W."/>
            <person name="Zhao Y."/>
            <person name="Niu C."/>
            <person name="Cao S."/>
            <person name="Zhang Y."/>
        </authorList>
    </citation>
    <scope>NUCLEOTIDE SEQUENCE</scope>
    <source>
        <tissue evidence="2">Muscle</tissue>
    </source>
</reference>
<dbReference type="OrthoDB" id="10070184at2759"/>
<feature type="compositionally biased region" description="Low complexity" evidence="1">
    <location>
        <begin position="210"/>
        <end position="225"/>
    </location>
</feature>
<sequence length="355" mass="39490">MIAIPEVEMRAQELMAPTRAQVPVPGRKVTAQNKERVTTFTEGPTVVTRSMQKKKDQILLKSTESLPNISRLLVRALASREADRGLTFAELKDMLNTKGYDVTRHCPSLKRKLNVLLSKGALVRMTHQSGSMFFVVRKYPEKNPEIFGNSEEGIGAEKAPGVDRRKAMQGAPPKIKGGAQPAKRAGQKSQESRQSLQKARKNLQPRGKQSRPPARPSSSSKRSQSIFSTRQRASPSGSKARPLAKNRRAVSRSEQPRNRRKRETVSSSKTARSAVCKITSAQSRSSSRTVLALAKEQGSPYSRQPHSTKKMRCCQSRRSMPLPQEQRSLGRKASRPSQTAKSNMVSDTKRAQRRP</sequence>
<accession>A0A9Q1AX57</accession>
<keyword evidence="3" id="KW-1185">Reference proteome</keyword>
<feature type="region of interest" description="Disordered" evidence="1">
    <location>
        <begin position="145"/>
        <end position="355"/>
    </location>
</feature>